<dbReference type="Proteomes" id="UP000708208">
    <property type="component" value="Unassembled WGS sequence"/>
</dbReference>
<dbReference type="AlphaFoldDB" id="A0A8J2KK08"/>
<dbReference type="InterPro" id="IPR001251">
    <property type="entry name" value="CRAL-TRIO_dom"/>
</dbReference>
<proteinExistence type="predicted"/>
<feature type="domain" description="CRAL-TRIO" evidence="1">
    <location>
        <begin position="6"/>
        <end position="78"/>
    </location>
</feature>
<accession>A0A8J2KK08</accession>
<comment type="caution">
    <text evidence="2">The sequence shown here is derived from an EMBL/GenBank/DDBJ whole genome shotgun (WGS) entry which is preliminary data.</text>
</comment>
<dbReference type="EMBL" id="CAJVCH010422138">
    <property type="protein sequence ID" value="CAG7818498.1"/>
    <property type="molecule type" value="Genomic_DNA"/>
</dbReference>
<dbReference type="Pfam" id="PF00650">
    <property type="entry name" value="CRAL_TRIO"/>
    <property type="match status" value="1"/>
</dbReference>
<organism evidence="2 3">
    <name type="scientific">Allacma fusca</name>
    <dbReference type="NCBI Taxonomy" id="39272"/>
    <lineage>
        <taxon>Eukaryota</taxon>
        <taxon>Metazoa</taxon>
        <taxon>Ecdysozoa</taxon>
        <taxon>Arthropoda</taxon>
        <taxon>Hexapoda</taxon>
        <taxon>Collembola</taxon>
        <taxon>Symphypleona</taxon>
        <taxon>Sminthuridae</taxon>
        <taxon>Allacma</taxon>
    </lineage>
</organism>
<reference evidence="2" key="1">
    <citation type="submission" date="2021-06" db="EMBL/GenBank/DDBJ databases">
        <authorList>
            <person name="Hodson N. C."/>
            <person name="Mongue J. A."/>
            <person name="Jaron S. K."/>
        </authorList>
    </citation>
    <scope>NUCLEOTIDE SEQUENCE</scope>
</reference>
<keyword evidence="3" id="KW-1185">Reference proteome</keyword>
<name>A0A8J2KK08_9HEXA</name>
<sequence length="89" mass="10356">LTYIIHLSTLYRNLIEKCIHKGIVINTNFVAERLIDVVRPILGSIMEKIEIYGNNRAKWITVLRRHFPADQIPDWYGGNKGYTPVRVYG</sequence>
<feature type="non-terminal residue" evidence="2">
    <location>
        <position position="1"/>
    </location>
</feature>
<gene>
    <name evidence="2" type="ORF">AFUS01_LOCUS28999</name>
</gene>
<evidence type="ECO:0000259" key="1">
    <source>
        <dbReference type="Pfam" id="PF00650"/>
    </source>
</evidence>
<evidence type="ECO:0000313" key="3">
    <source>
        <dbReference type="Proteomes" id="UP000708208"/>
    </source>
</evidence>
<evidence type="ECO:0000313" key="2">
    <source>
        <dbReference type="EMBL" id="CAG7818498.1"/>
    </source>
</evidence>
<protein>
    <recommendedName>
        <fullName evidence="1">CRAL-TRIO domain-containing protein</fullName>
    </recommendedName>
</protein>